<gene>
    <name evidence="18" type="primary">DSG2</name>
</gene>
<dbReference type="PRINTS" id="PR00205">
    <property type="entry name" value="CADHERIN"/>
</dbReference>
<dbReference type="AlphaFoldDB" id="K7EDG6"/>
<organism evidence="18 19">
    <name type="scientific">Ornithorhynchus anatinus</name>
    <name type="common">Duckbill platypus</name>
    <dbReference type="NCBI Taxonomy" id="9258"/>
    <lineage>
        <taxon>Eukaryota</taxon>
        <taxon>Metazoa</taxon>
        <taxon>Chordata</taxon>
        <taxon>Craniata</taxon>
        <taxon>Vertebrata</taxon>
        <taxon>Euteleostomi</taxon>
        <taxon>Mammalia</taxon>
        <taxon>Monotremata</taxon>
        <taxon>Ornithorhynchidae</taxon>
        <taxon>Ornithorhynchus</taxon>
    </lineage>
</organism>
<feature type="transmembrane region" description="Helical" evidence="16">
    <location>
        <begin position="585"/>
        <end position="609"/>
    </location>
</feature>
<feature type="domain" description="Cadherin" evidence="17">
    <location>
        <begin position="138"/>
        <end position="249"/>
    </location>
</feature>
<dbReference type="CDD" id="cd11304">
    <property type="entry name" value="Cadherin_repeat"/>
    <property type="match status" value="4"/>
</dbReference>
<dbReference type="FunFam" id="2.60.40.60:FF:000011">
    <property type="entry name" value="Cadherin 1"/>
    <property type="match status" value="1"/>
</dbReference>
<dbReference type="InterPro" id="IPR009122">
    <property type="entry name" value="Desmosomal_cadherin"/>
</dbReference>
<dbReference type="InterPro" id="IPR050971">
    <property type="entry name" value="Cadherin-domain_protein"/>
</dbReference>
<dbReference type="STRING" id="9258.ENSOANP00000031573"/>
<dbReference type="InterPro" id="IPR015919">
    <property type="entry name" value="Cadherin-like_sf"/>
</dbReference>
<keyword evidence="5 16" id="KW-0812">Transmembrane</keyword>
<dbReference type="SMART" id="SM00112">
    <property type="entry name" value="CA"/>
    <property type="match status" value="4"/>
</dbReference>
<evidence type="ECO:0000256" key="11">
    <source>
        <dbReference type="ARBA" id="ARBA00022949"/>
    </source>
</evidence>
<evidence type="ECO:0000313" key="18">
    <source>
        <dbReference type="Ensembl" id="ENSOANP00000031573.2"/>
    </source>
</evidence>
<keyword evidence="14" id="KW-0325">Glycoprotein</keyword>
<evidence type="ECO:0000256" key="5">
    <source>
        <dbReference type="ARBA" id="ARBA00022692"/>
    </source>
</evidence>
<reference evidence="18" key="2">
    <citation type="submission" date="2025-08" db="UniProtKB">
        <authorList>
            <consortium name="Ensembl"/>
        </authorList>
    </citation>
    <scope>IDENTIFICATION</scope>
    <source>
        <strain evidence="18">Glennie</strain>
    </source>
</reference>
<dbReference type="PRINTS" id="PR01819">
    <property type="entry name" value="DESMOGLEIN"/>
</dbReference>
<dbReference type="FunFam" id="2.60.40.60:FF:000083">
    <property type="entry name" value="Desmoglein 1"/>
    <property type="match status" value="1"/>
</dbReference>
<dbReference type="Gene3D" id="4.10.900.10">
    <property type="entry name" value="TCF3-CBD (Catenin binding domain)"/>
    <property type="match status" value="1"/>
</dbReference>
<evidence type="ECO:0000259" key="17">
    <source>
        <dbReference type="PROSITE" id="PS50268"/>
    </source>
</evidence>
<comment type="subcellular location">
    <subcellularLocation>
        <location evidence="2">Cell junction</location>
        <location evidence="2">Desmosome</location>
    </subcellularLocation>
    <subcellularLocation>
        <location evidence="1">Cell membrane</location>
        <topology evidence="1">Single-pass type I membrane protein</topology>
    </subcellularLocation>
</comment>
<dbReference type="FunFam" id="2.60.40.60:FF:000068">
    <property type="entry name" value="Desmoglein 1"/>
    <property type="match status" value="1"/>
</dbReference>
<dbReference type="FunFam" id="4.10.900.10:FF:000003">
    <property type="entry name" value="Desmoglein 1"/>
    <property type="match status" value="1"/>
</dbReference>
<dbReference type="GO" id="GO:0030057">
    <property type="term" value="C:desmosome"/>
    <property type="evidence" value="ECO:0007669"/>
    <property type="project" value="UniProtKB-SubCell"/>
</dbReference>
<dbReference type="Pfam" id="PF00028">
    <property type="entry name" value="Cadherin"/>
    <property type="match status" value="3"/>
</dbReference>
<dbReference type="PRINTS" id="PR01818">
    <property type="entry name" value="DESMOCADHERN"/>
</dbReference>
<evidence type="ECO:0000256" key="12">
    <source>
        <dbReference type="ARBA" id="ARBA00022989"/>
    </source>
</evidence>
<proteinExistence type="predicted"/>
<evidence type="ECO:0000256" key="15">
    <source>
        <dbReference type="PROSITE-ProRule" id="PRU00043"/>
    </source>
</evidence>
<evidence type="ECO:0000256" key="8">
    <source>
        <dbReference type="ARBA" id="ARBA00022737"/>
    </source>
</evidence>
<feature type="domain" description="Cadherin" evidence="17">
    <location>
        <begin position="377"/>
        <end position="474"/>
    </location>
</feature>
<dbReference type="SUPFAM" id="SSF49313">
    <property type="entry name" value="Cadherin-like"/>
    <property type="match status" value="5"/>
</dbReference>
<evidence type="ECO:0000256" key="6">
    <source>
        <dbReference type="ARBA" id="ARBA00022723"/>
    </source>
</evidence>
<accession>K7EDG6</accession>
<feature type="domain" description="Cadherin" evidence="17">
    <location>
        <begin position="43"/>
        <end position="137"/>
    </location>
</feature>
<evidence type="ECO:0000256" key="13">
    <source>
        <dbReference type="ARBA" id="ARBA00023136"/>
    </source>
</evidence>
<dbReference type="PANTHER" id="PTHR24025">
    <property type="entry name" value="DESMOGLEIN FAMILY MEMBER"/>
    <property type="match status" value="1"/>
</dbReference>
<keyword evidence="12 16" id="KW-1133">Transmembrane helix</keyword>
<evidence type="ECO:0000256" key="2">
    <source>
        <dbReference type="ARBA" id="ARBA00004568"/>
    </source>
</evidence>
<dbReference type="Proteomes" id="UP000002279">
    <property type="component" value="Chromosome 7"/>
</dbReference>
<evidence type="ECO:0000256" key="9">
    <source>
        <dbReference type="ARBA" id="ARBA00022837"/>
    </source>
</evidence>
<dbReference type="Bgee" id="ENSOANG00000049343">
    <property type="expression patterns" value="Expressed in heart and 6 other cell types or tissues"/>
</dbReference>
<sequence length="1022" mass="111721">ILKSREGKGWRSHRTHLGRQKREWITAPVTLMEEEDLSDKNPIAKIQTDHVQNKNLKVEYRITGKGITKAPFNVFNYSKYTGELFVLKKLDREKEAIKPFTYFQLTCVAVDENDHVLEKPLELRIKVLDKNDNRPNFTESVFVGQVEESSPPGTSVMQISATDADEPNTLNSRITYMISRVSDLQKPFKINNETGEIRTLGSHLDRETQSSYTLTVEVTDLPGNIGSHPPITAQALIKILDVNDNFPKAEEEMYEGTIEENQVNVTVMRIKVTDKDEKDSDNWLANFTFVSGNEGNYFQIETDPETNEGIITLVKSVDYEELENIDLSILVTNKAPFHPSLKYRPKPISIKIKVKDVDEGIYLKNPFQVVHVRESKEETPPLNVIGKFVAYSRDTGKIAAAKYVKGEDRGGWITVDSVTSEIRFAKAPDYESRFVQNGVYTVKILAIKESLPQNTATGTLEIHVVDINDNCPKLVDPVKTLCEGEEFVNVTAVDLDDFPNSAPFTFTVIDDPPGIANVWIIGHQESNSVLLQPKHLKLGRSQVQLSVKDNQGLNCPEKQFLKLTVCQCVSGGGCLYPHRSLNVQLGSGAITLMILALLLLLLVPLLLLVCQCGERTKGFTAITDGPVEMLRLWNNEGAPPEDKVHVASVQSAHPARGLGTEARLNITEIDTSAGKGRLTMANGGWEEHAGFVGTINSKMSDGAMKPYEYPGAATVQNEETLRKFLVDKAAAYAEEDQAHTAQDCLLVYSQEENEGSPAGSIGCCSFIEGDLDDCFLDDLGDKFKTLAEICSESLHAASRVAGASWSSYDERSRSGAGASSLPGPWAGAETNAEALSRQAIAERSSSQQVAAALSPPLTLGVRNVTATDAAYSGATMAFAPSLPETRATRSALATEISYSSSLQPPQPLSETHTTHQVITEISSSNQGAAFSPTLPRSFPNGNVLVTEKSYTSSSGLQPGTLILDSQLPQKLVVAESVLAPGSRLVENNIVVTETVVNDCGPVVPSCPPFFTSLHKAGTVEYL</sequence>
<evidence type="ECO:0000313" key="19">
    <source>
        <dbReference type="Proteomes" id="UP000002279"/>
    </source>
</evidence>
<evidence type="ECO:0000256" key="3">
    <source>
        <dbReference type="ARBA" id="ARBA00022475"/>
    </source>
</evidence>
<dbReference type="PROSITE" id="PS00232">
    <property type="entry name" value="CADHERIN_1"/>
    <property type="match status" value="3"/>
</dbReference>
<dbReference type="PANTHER" id="PTHR24025:SF1">
    <property type="entry name" value="DESMOGLEIN-2"/>
    <property type="match status" value="1"/>
</dbReference>
<keyword evidence="11" id="KW-0965">Cell junction</keyword>
<evidence type="ECO:0000256" key="16">
    <source>
        <dbReference type="SAM" id="Phobius"/>
    </source>
</evidence>
<dbReference type="GO" id="GO:0007156">
    <property type="term" value="P:homophilic cell adhesion via plasma membrane adhesion molecules"/>
    <property type="evidence" value="ECO:0007669"/>
    <property type="project" value="InterPro"/>
</dbReference>
<dbReference type="GO" id="GO:0005886">
    <property type="term" value="C:plasma membrane"/>
    <property type="evidence" value="ECO:0007669"/>
    <property type="project" value="UniProtKB-SubCell"/>
</dbReference>
<evidence type="ECO:0000256" key="1">
    <source>
        <dbReference type="ARBA" id="ARBA00004251"/>
    </source>
</evidence>
<reference evidence="18" key="3">
    <citation type="submission" date="2025-09" db="UniProtKB">
        <authorList>
            <consortium name="Ensembl"/>
        </authorList>
    </citation>
    <scope>IDENTIFICATION</scope>
    <source>
        <strain evidence="18">Glennie</strain>
    </source>
</reference>
<dbReference type="Ensembl" id="ENSOANT00000040819.2">
    <property type="protein sequence ID" value="ENSOANP00000031573.2"/>
    <property type="gene ID" value="ENSOANG00000049343.1"/>
</dbReference>
<keyword evidence="13 16" id="KW-0472">Membrane</keyword>
<dbReference type="FunFam" id="2.60.40.60:FF:000031">
    <property type="entry name" value="Cadherin 3"/>
    <property type="match status" value="1"/>
</dbReference>
<keyword evidence="4" id="KW-0165">Cleavage on pair of basic residues</keyword>
<reference evidence="18 19" key="1">
    <citation type="journal article" date="2008" name="Nature">
        <title>Genome analysis of the platypus reveals unique signatures of evolution.</title>
        <authorList>
            <person name="Warren W.C."/>
            <person name="Hillier L.W."/>
            <person name="Marshall Graves J.A."/>
            <person name="Birney E."/>
            <person name="Ponting C.P."/>
            <person name="Grutzner F."/>
            <person name="Belov K."/>
            <person name="Miller W."/>
            <person name="Clarke L."/>
            <person name="Chinwalla A.T."/>
            <person name="Yang S.P."/>
            <person name="Heger A."/>
            <person name="Locke D.P."/>
            <person name="Miethke P."/>
            <person name="Waters P.D."/>
            <person name="Veyrunes F."/>
            <person name="Fulton L."/>
            <person name="Fulton B."/>
            <person name="Graves T."/>
            <person name="Wallis J."/>
            <person name="Puente X.S."/>
            <person name="Lopez-Otin C."/>
            <person name="Ordonez G.R."/>
            <person name="Eichler E.E."/>
            <person name="Chen L."/>
            <person name="Cheng Z."/>
            <person name="Deakin J.E."/>
            <person name="Alsop A."/>
            <person name="Thompson K."/>
            <person name="Kirby P."/>
            <person name="Papenfuss A.T."/>
            <person name="Wakefield M.J."/>
            <person name="Olender T."/>
            <person name="Lancet D."/>
            <person name="Huttley G.A."/>
            <person name="Smit A.F."/>
            <person name="Pask A."/>
            <person name="Temple-Smith P."/>
            <person name="Batzer M.A."/>
            <person name="Walker J.A."/>
            <person name="Konkel M.K."/>
            <person name="Harris R.S."/>
            <person name="Whittington C.M."/>
            <person name="Wong E.S."/>
            <person name="Gemmell N.J."/>
            <person name="Buschiazzo E."/>
            <person name="Vargas Jentzsch I.M."/>
            <person name="Merkel A."/>
            <person name="Schmitz J."/>
            <person name="Zemann A."/>
            <person name="Churakov G."/>
            <person name="Kriegs J.O."/>
            <person name="Brosius J."/>
            <person name="Murchison E.P."/>
            <person name="Sachidanandam R."/>
            <person name="Smith C."/>
            <person name="Hannon G.J."/>
            <person name="Tsend-Ayush E."/>
            <person name="McMillan D."/>
            <person name="Attenborough R."/>
            <person name="Rens W."/>
            <person name="Ferguson-Smith M."/>
            <person name="Lefevre C.M."/>
            <person name="Sharp J.A."/>
            <person name="Nicholas K.R."/>
            <person name="Ray D.A."/>
            <person name="Kube M."/>
            <person name="Reinhardt R."/>
            <person name="Pringle T.H."/>
            <person name="Taylor J."/>
            <person name="Jones R.C."/>
            <person name="Nixon B."/>
            <person name="Dacheux J.L."/>
            <person name="Niwa H."/>
            <person name="Sekita Y."/>
            <person name="Huang X."/>
            <person name="Stark A."/>
            <person name="Kheradpour P."/>
            <person name="Kellis M."/>
            <person name="Flicek P."/>
            <person name="Chen Y."/>
            <person name="Webber C."/>
            <person name="Hardison R."/>
            <person name="Nelson J."/>
            <person name="Hallsworth-Pepin K."/>
            <person name="Delehaunty K."/>
            <person name="Markovic C."/>
            <person name="Minx P."/>
            <person name="Feng Y."/>
            <person name="Kremitzki C."/>
            <person name="Mitreva M."/>
            <person name="Glasscock J."/>
            <person name="Wylie T."/>
            <person name="Wohldmann P."/>
            <person name="Thiru P."/>
            <person name="Nhan M.N."/>
            <person name="Pohl C.S."/>
            <person name="Smith S.M."/>
            <person name="Hou S."/>
            <person name="Nefedov M."/>
            <person name="de Jong P.J."/>
            <person name="Renfree M.B."/>
            <person name="Mardis E.R."/>
            <person name="Wilson R.K."/>
        </authorList>
    </citation>
    <scope>NUCLEOTIDE SEQUENCE [LARGE SCALE GENOMIC DNA]</scope>
    <source>
        <strain evidence="18 19">Glennie</strain>
    </source>
</reference>
<dbReference type="HOGENOM" id="CLU_1660154_0_0_1"/>
<keyword evidence="9 15" id="KW-0106">Calcium</keyword>
<feature type="domain" description="Cadherin" evidence="17">
    <location>
        <begin position="250"/>
        <end position="368"/>
    </location>
</feature>
<keyword evidence="7" id="KW-0732">Signal</keyword>
<keyword evidence="19" id="KW-1185">Reference proteome</keyword>
<evidence type="ECO:0000256" key="4">
    <source>
        <dbReference type="ARBA" id="ARBA00022685"/>
    </source>
</evidence>
<keyword evidence="3" id="KW-1003">Cell membrane</keyword>
<evidence type="ECO:0000256" key="7">
    <source>
        <dbReference type="ARBA" id="ARBA00022729"/>
    </source>
</evidence>
<dbReference type="GeneTree" id="ENSGT01030000234624"/>
<evidence type="ECO:0000256" key="14">
    <source>
        <dbReference type="ARBA" id="ARBA00023180"/>
    </source>
</evidence>
<dbReference type="InterPro" id="IPR002126">
    <property type="entry name" value="Cadherin-like_dom"/>
</dbReference>
<protein>
    <recommendedName>
        <fullName evidence="17">Cadherin domain-containing protein</fullName>
    </recommendedName>
</protein>
<dbReference type="Gene3D" id="2.60.40.60">
    <property type="entry name" value="Cadherins"/>
    <property type="match status" value="5"/>
</dbReference>
<dbReference type="eggNOG" id="KOG3594">
    <property type="taxonomic scope" value="Eukaryota"/>
</dbReference>
<dbReference type="PROSITE" id="PS50268">
    <property type="entry name" value="CADHERIN_2"/>
    <property type="match status" value="4"/>
</dbReference>
<keyword evidence="8" id="KW-0677">Repeat</keyword>
<dbReference type="InterPro" id="IPR027397">
    <property type="entry name" value="Catenin-bd_sf"/>
</dbReference>
<keyword evidence="6" id="KW-0479">Metal-binding</keyword>
<evidence type="ECO:0000256" key="10">
    <source>
        <dbReference type="ARBA" id="ARBA00022889"/>
    </source>
</evidence>
<name>K7EDG6_ORNAN</name>
<dbReference type="GO" id="GO:0005509">
    <property type="term" value="F:calcium ion binding"/>
    <property type="evidence" value="ECO:0007669"/>
    <property type="project" value="UniProtKB-UniRule"/>
</dbReference>
<dbReference type="InterPro" id="IPR020894">
    <property type="entry name" value="Cadherin_CS"/>
</dbReference>
<keyword evidence="10" id="KW-0130">Cell adhesion</keyword>